<dbReference type="InterPro" id="IPR000743">
    <property type="entry name" value="Glyco_hydro_28"/>
</dbReference>
<evidence type="ECO:0000256" key="6">
    <source>
        <dbReference type="ARBA" id="ARBA00023295"/>
    </source>
</evidence>
<evidence type="ECO:0000256" key="3">
    <source>
        <dbReference type="ARBA" id="ARBA00022512"/>
    </source>
</evidence>
<accession>A0AA86SPX2</accession>
<dbReference type="GO" id="GO:0071555">
    <property type="term" value="P:cell wall organization"/>
    <property type="evidence" value="ECO:0007669"/>
    <property type="project" value="UniProtKB-KW"/>
</dbReference>
<dbReference type="GO" id="GO:0005975">
    <property type="term" value="P:carbohydrate metabolic process"/>
    <property type="evidence" value="ECO:0007669"/>
    <property type="project" value="InterPro"/>
</dbReference>
<organism evidence="10 11">
    <name type="scientific">Sphenostylis stenocarpa</name>
    <dbReference type="NCBI Taxonomy" id="92480"/>
    <lineage>
        <taxon>Eukaryota</taxon>
        <taxon>Viridiplantae</taxon>
        <taxon>Streptophyta</taxon>
        <taxon>Embryophyta</taxon>
        <taxon>Tracheophyta</taxon>
        <taxon>Spermatophyta</taxon>
        <taxon>Magnoliopsida</taxon>
        <taxon>eudicotyledons</taxon>
        <taxon>Gunneridae</taxon>
        <taxon>Pentapetalae</taxon>
        <taxon>rosids</taxon>
        <taxon>fabids</taxon>
        <taxon>Fabales</taxon>
        <taxon>Fabaceae</taxon>
        <taxon>Papilionoideae</taxon>
        <taxon>50 kb inversion clade</taxon>
        <taxon>NPAAA clade</taxon>
        <taxon>indigoferoid/millettioid clade</taxon>
        <taxon>Phaseoleae</taxon>
        <taxon>Sphenostylis</taxon>
    </lineage>
</organism>
<dbReference type="InterPro" id="IPR011050">
    <property type="entry name" value="Pectin_lyase_fold/virulence"/>
</dbReference>
<keyword evidence="5 9" id="KW-0378">Hydrolase</keyword>
<dbReference type="PROSITE" id="PS00502">
    <property type="entry name" value="POLYGALACTURONASE"/>
    <property type="match status" value="1"/>
</dbReference>
<comment type="similarity">
    <text evidence="2 9">Belongs to the glycosyl hydrolase 28 family.</text>
</comment>
<protein>
    <recommendedName>
        <fullName evidence="12">Polygalacturonase</fullName>
    </recommendedName>
</protein>
<keyword evidence="3" id="KW-0134">Cell wall</keyword>
<name>A0AA86SPX2_9FABA</name>
<gene>
    <name evidence="10" type="ORF">AYBTSS11_LOCUS13339</name>
</gene>
<dbReference type="Pfam" id="PF00295">
    <property type="entry name" value="Glyco_hydro_28"/>
    <property type="match status" value="1"/>
</dbReference>
<dbReference type="AlphaFoldDB" id="A0AA86SPX2"/>
<dbReference type="InterPro" id="IPR006626">
    <property type="entry name" value="PbH1"/>
</dbReference>
<dbReference type="SUPFAM" id="SSF51126">
    <property type="entry name" value="Pectin lyase-like"/>
    <property type="match status" value="2"/>
</dbReference>
<dbReference type="InterPro" id="IPR012334">
    <property type="entry name" value="Pectin_lyas_fold"/>
</dbReference>
<evidence type="ECO:0000256" key="2">
    <source>
        <dbReference type="ARBA" id="ARBA00008834"/>
    </source>
</evidence>
<evidence type="ECO:0000313" key="11">
    <source>
        <dbReference type="Proteomes" id="UP001189624"/>
    </source>
</evidence>
<dbReference type="Gene3D" id="2.160.20.10">
    <property type="entry name" value="Single-stranded right-handed beta-helix, Pectin lyase-like"/>
    <property type="match status" value="2"/>
</dbReference>
<feature type="active site" evidence="8">
    <location>
        <position position="281"/>
    </location>
</feature>
<evidence type="ECO:0000256" key="9">
    <source>
        <dbReference type="RuleBase" id="RU361169"/>
    </source>
</evidence>
<keyword evidence="11" id="KW-1185">Reference proteome</keyword>
<dbReference type="SMART" id="SM00710">
    <property type="entry name" value="PbH1"/>
    <property type="match status" value="6"/>
</dbReference>
<dbReference type="Proteomes" id="UP001189624">
    <property type="component" value="Chromosome 4"/>
</dbReference>
<dbReference type="GO" id="GO:0004650">
    <property type="term" value="F:polygalacturonase activity"/>
    <property type="evidence" value="ECO:0007669"/>
    <property type="project" value="InterPro"/>
</dbReference>
<evidence type="ECO:0008006" key="12">
    <source>
        <dbReference type="Google" id="ProtNLM"/>
    </source>
</evidence>
<keyword evidence="4" id="KW-0964">Secreted</keyword>
<evidence type="ECO:0000256" key="5">
    <source>
        <dbReference type="ARBA" id="ARBA00022801"/>
    </source>
</evidence>
<evidence type="ECO:0000256" key="7">
    <source>
        <dbReference type="ARBA" id="ARBA00023316"/>
    </source>
</evidence>
<evidence type="ECO:0000256" key="1">
    <source>
        <dbReference type="ARBA" id="ARBA00004191"/>
    </source>
</evidence>
<evidence type="ECO:0000256" key="8">
    <source>
        <dbReference type="PROSITE-ProRule" id="PRU10052"/>
    </source>
</evidence>
<reference evidence="10" key="1">
    <citation type="submission" date="2023-10" db="EMBL/GenBank/DDBJ databases">
        <authorList>
            <person name="Domelevo Entfellner J.-B."/>
        </authorList>
    </citation>
    <scope>NUCLEOTIDE SEQUENCE</scope>
</reference>
<dbReference type="PANTHER" id="PTHR31375">
    <property type="match status" value="1"/>
</dbReference>
<proteinExistence type="inferred from homology"/>
<evidence type="ECO:0000313" key="10">
    <source>
        <dbReference type="EMBL" id="CAJ1948722.1"/>
    </source>
</evidence>
<dbReference type="EMBL" id="OY731401">
    <property type="protein sequence ID" value="CAJ1948722.1"/>
    <property type="molecule type" value="Genomic_DNA"/>
</dbReference>
<dbReference type="Gramene" id="rna-AYBTSS11_LOCUS13339">
    <property type="protein sequence ID" value="CAJ1948722.1"/>
    <property type="gene ID" value="gene-AYBTSS11_LOCUS13339"/>
</dbReference>
<keyword evidence="7" id="KW-0961">Cell wall biogenesis/degradation</keyword>
<sequence length="428" mass="45366">MEQESRQFRGGVEIRGVTYRGFHGTSLDGRAIILNCGESGCYDIVLDQINIASSLPTKPAYCSCVNAHGTVTSTFGAKGDGETDDSQAFLRAWQSICGAQGKSTLVIPPNYVFLLFPFTLKGPCQASSIQIQIRGKLVAPVKKAWVSYTSTWISMTNINGLTIDGSGGLIDGKGSSWWPCESCQRPSVINFNACNGLTVNYLNIINSPRAHICVNDCVGAKFSRISIRSPANSPNTDGFDVSASKNIWIRDSIIASGDDCVAISGGCSYVNVTGIACGPGHGISIGSLGKSNDNSVEQVHVQNCNFTDTTNGARIKTFAGGSGYAKGITFEKITLIRARNPIIIDQFYTDDYSKSGVEVSGITYRGFQGTCVYDKAITLNCGPQGCFDIALDQIDIVSALPGKAVSCSCNNAHGKATSTSPNCPCLLA</sequence>
<keyword evidence="6 9" id="KW-0326">Glycosidase</keyword>
<comment type="subcellular location">
    <subcellularLocation>
        <location evidence="1">Secreted</location>
        <location evidence="1">Cell wall</location>
    </subcellularLocation>
</comment>
<evidence type="ECO:0000256" key="4">
    <source>
        <dbReference type="ARBA" id="ARBA00022525"/>
    </source>
</evidence>